<dbReference type="AlphaFoldDB" id="A0A7N0VDC8"/>
<keyword evidence="1" id="KW-0732">Signal</keyword>
<feature type="signal peptide" evidence="1">
    <location>
        <begin position="1"/>
        <end position="22"/>
    </location>
</feature>
<dbReference type="Gramene" id="Kaladp0515s0056.1.v1.1">
    <property type="protein sequence ID" value="Kaladp0515s0056.1.v1.1.CDS.1"/>
    <property type="gene ID" value="Kaladp0515s0056.v1.1"/>
</dbReference>
<reference evidence="2" key="1">
    <citation type="submission" date="2021-01" db="UniProtKB">
        <authorList>
            <consortium name="EnsemblPlants"/>
        </authorList>
    </citation>
    <scope>IDENTIFICATION</scope>
</reference>
<evidence type="ECO:0000256" key="1">
    <source>
        <dbReference type="SAM" id="SignalP"/>
    </source>
</evidence>
<keyword evidence="3" id="KW-1185">Reference proteome</keyword>
<proteinExistence type="predicted"/>
<sequence>MSLALVGLILCSAMCYLLKVLSDNWRSDDFPIRHQQLCISQCAAIKCGMGQ</sequence>
<evidence type="ECO:0000313" key="2">
    <source>
        <dbReference type="EnsemblPlants" id="Kaladp0515s0056.1.v1.1.CDS.1"/>
    </source>
</evidence>
<accession>A0A7N0VDC8</accession>
<dbReference type="Proteomes" id="UP000594263">
    <property type="component" value="Unplaced"/>
</dbReference>
<protein>
    <submittedName>
        <fullName evidence="2">Uncharacterized protein</fullName>
    </submittedName>
</protein>
<evidence type="ECO:0000313" key="3">
    <source>
        <dbReference type="Proteomes" id="UP000594263"/>
    </source>
</evidence>
<name>A0A7N0VDC8_KALFE</name>
<feature type="chain" id="PRO_5029813291" evidence="1">
    <location>
        <begin position="23"/>
        <end position="51"/>
    </location>
</feature>
<organism evidence="2 3">
    <name type="scientific">Kalanchoe fedtschenkoi</name>
    <name type="common">Lavender scallops</name>
    <name type="synonym">South American air plant</name>
    <dbReference type="NCBI Taxonomy" id="63787"/>
    <lineage>
        <taxon>Eukaryota</taxon>
        <taxon>Viridiplantae</taxon>
        <taxon>Streptophyta</taxon>
        <taxon>Embryophyta</taxon>
        <taxon>Tracheophyta</taxon>
        <taxon>Spermatophyta</taxon>
        <taxon>Magnoliopsida</taxon>
        <taxon>eudicotyledons</taxon>
        <taxon>Gunneridae</taxon>
        <taxon>Pentapetalae</taxon>
        <taxon>Saxifragales</taxon>
        <taxon>Crassulaceae</taxon>
        <taxon>Kalanchoe</taxon>
    </lineage>
</organism>
<dbReference type="EnsemblPlants" id="Kaladp0515s0056.1.v1.1">
    <property type="protein sequence ID" value="Kaladp0515s0056.1.v1.1.CDS.1"/>
    <property type="gene ID" value="Kaladp0515s0056.v1.1"/>
</dbReference>